<accession>A0A380G0F2</accession>
<evidence type="ECO:0000313" key="2">
    <source>
        <dbReference type="Proteomes" id="UP000254047"/>
    </source>
</evidence>
<evidence type="ECO:0000313" key="1">
    <source>
        <dbReference type="EMBL" id="SUM44604.1"/>
    </source>
</evidence>
<sequence length="56" mass="6841">MAQYKVLKDAIDLKTDKEYRQDEIVEEKVKTINDFEKRLKAKGYELPFFERLEEEE</sequence>
<dbReference type="RefSeq" id="WP_167849377.1">
    <property type="nucleotide sequence ID" value="NZ_PPQT01000025.1"/>
</dbReference>
<gene>
    <name evidence="1" type="ORF">NCTC13830_02012</name>
</gene>
<name>A0A380G0F2_9STAP</name>
<organism evidence="1 2">
    <name type="scientific">Staphylococcus petrasii</name>
    <dbReference type="NCBI Taxonomy" id="1276936"/>
    <lineage>
        <taxon>Bacteria</taxon>
        <taxon>Bacillati</taxon>
        <taxon>Bacillota</taxon>
        <taxon>Bacilli</taxon>
        <taxon>Bacillales</taxon>
        <taxon>Staphylococcaceae</taxon>
        <taxon>Staphylococcus</taxon>
    </lineage>
</organism>
<dbReference type="AlphaFoldDB" id="A0A380G0F2"/>
<dbReference type="Proteomes" id="UP000254047">
    <property type="component" value="Unassembled WGS sequence"/>
</dbReference>
<proteinExistence type="predicted"/>
<reference evidence="1 2" key="1">
    <citation type="submission" date="2018-06" db="EMBL/GenBank/DDBJ databases">
        <authorList>
            <consortium name="Pathogen Informatics"/>
            <person name="Doyle S."/>
        </authorList>
    </citation>
    <scope>NUCLEOTIDE SEQUENCE [LARGE SCALE GENOMIC DNA]</scope>
    <source>
        <strain evidence="1 2">NCTC13830</strain>
    </source>
</reference>
<protein>
    <submittedName>
        <fullName evidence="1">Uncharacterized protein</fullName>
    </submittedName>
</protein>
<dbReference type="EMBL" id="UHDO01000001">
    <property type="protein sequence ID" value="SUM44604.1"/>
    <property type="molecule type" value="Genomic_DNA"/>
</dbReference>